<evidence type="ECO:0000256" key="1">
    <source>
        <dbReference type="SAM" id="MobiDB-lite"/>
    </source>
</evidence>
<reference evidence="3" key="1">
    <citation type="submission" date="2016-11" db="UniProtKB">
        <authorList>
            <consortium name="WormBaseParasite"/>
        </authorList>
    </citation>
    <scope>IDENTIFICATION</scope>
</reference>
<evidence type="ECO:0000313" key="3">
    <source>
        <dbReference type="WBParaSite" id="L893_g27584.t1"/>
    </source>
</evidence>
<dbReference type="Proteomes" id="UP000095287">
    <property type="component" value="Unplaced"/>
</dbReference>
<accession>A0A1I7ZLE4</accession>
<evidence type="ECO:0000313" key="2">
    <source>
        <dbReference type="Proteomes" id="UP000095287"/>
    </source>
</evidence>
<protein>
    <submittedName>
        <fullName evidence="3">Secreted protein</fullName>
    </submittedName>
</protein>
<feature type="region of interest" description="Disordered" evidence="1">
    <location>
        <begin position="31"/>
        <end position="106"/>
    </location>
</feature>
<sequence>MYPALLVPIIPIFPEAKGHRITSRSKEIAFGFHSESQSPQTGPVLPSPDHPSKTDHFGCKYSSGKKGESGGTRVGCPRRAACYQGAGSKFSPAGAKSTSSHRRGAY</sequence>
<dbReference type="WBParaSite" id="L893_g27584.t1">
    <property type="protein sequence ID" value="L893_g27584.t1"/>
    <property type="gene ID" value="L893_g27584"/>
</dbReference>
<proteinExistence type="predicted"/>
<name>A0A1I7ZLE4_9BILA</name>
<keyword evidence="2" id="KW-1185">Reference proteome</keyword>
<organism evidence="2 3">
    <name type="scientific">Steinernema glaseri</name>
    <dbReference type="NCBI Taxonomy" id="37863"/>
    <lineage>
        <taxon>Eukaryota</taxon>
        <taxon>Metazoa</taxon>
        <taxon>Ecdysozoa</taxon>
        <taxon>Nematoda</taxon>
        <taxon>Chromadorea</taxon>
        <taxon>Rhabditida</taxon>
        <taxon>Tylenchina</taxon>
        <taxon>Panagrolaimomorpha</taxon>
        <taxon>Strongyloidoidea</taxon>
        <taxon>Steinernematidae</taxon>
        <taxon>Steinernema</taxon>
    </lineage>
</organism>
<dbReference type="AlphaFoldDB" id="A0A1I7ZLE4"/>